<name>A0A2P2LER0_RHIMU</name>
<organism evidence="1">
    <name type="scientific">Rhizophora mucronata</name>
    <name type="common">Asiatic mangrove</name>
    <dbReference type="NCBI Taxonomy" id="61149"/>
    <lineage>
        <taxon>Eukaryota</taxon>
        <taxon>Viridiplantae</taxon>
        <taxon>Streptophyta</taxon>
        <taxon>Embryophyta</taxon>
        <taxon>Tracheophyta</taxon>
        <taxon>Spermatophyta</taxon>
        <taxon>Magnoliopsida</taxon>
        <taxon>eudicotyledons</taxon>
        <taxon>Gunneridae</taxon>
        <taxon>Pentapetalae</taxon>
        <taxon>rosids</taxon>
        <taxon>fabids</taxon>
        <taxon>Malpighiales</taxon>
        <taxon>Rhizophoraceae</taxon>
        <taxon>Rhizophora</taxon>
    </lineage>
</organism>
<dbReference type="EMBL" id="GGEC01035990">
    <property type="protein sequence ID" value="MBX16474.1"/>
    <property type="molecule type" value="Transcribed_RNA"/>
</dbReference>
<evidence type="ECO:0000313" key="1">
    <source>
        <dbReference type="EMBL" id="MBX16474.1"/>
    </source>
</evidence>
<accession>A0A2P2LER0</accession>
<reference evidence="1" key="1">
    <citation type="submission" date="2018-02" db="EMBL/GenBank/DDBJ databases">
        <title>Rhizophora mucronata_Transcriptome.</title>
        <authorList>
            <person name="Meera S.P."/>
            <person name="Sreeshan A."/>
            <person name="Augustine A."/>
        </authorList>
    </citation>
    <scope>NUCLEOTIDE SEQUENCE</scope>
    <source>
        <tissue evidence="1">Leaf</tissue>
    </source>
</reference>
<protein>
    <submittedName>
        <fullName evidence="1">Uncharacterized protein</fullName>
    </submittedName>
</protein>
<proteinExistence type="predicted"/>
<sequence>MSRLLFSVGLAQCRLREICCDLLLFFD</sequence>
<dbReference type="AlphaFoldDB" id="A0A2P2LER0"/>